<evidence type="ECO:0000313" key="1">
    <source>
        <dbReference type="EMBL" id="CAH2270045.1"/>
    </source>
</evidence>
<dbReference type="OrthoDB" id="16520at2759"/>
<dbReference type="AlphaFoldDB" id="A0A8S4SLZ6"/>
<dbReference type="Proteomes" id="UP000838756">
    <property type="component" value="Unassembled WGS sequence"/>
</dbReference>
<proteinExistence type="predicted"/>
<organism evidence="1 2">
    <name type="scientific">Pararge aegeria aegeria</name>
    <dbReference type="NCBI Taxonomy" id="348720"/>
    <lineage>
        <taxon>Eukaryota</taxon>
        <taxon>Metazoa</taxon>
        <taxon>Ecdysozoa</taxon>
        <taxon>Arthropoda</taxon>
        <taxon>Hexapoda</taxon>
        <taxon>Insecta</taxon>
        <taxon>Pterygota</taxon>
        <taxon>Neoptera</taxon>
        <taxon>Endopterygota</taxon>
        <taxon>Lepidoptera</taxon>
        <taxon>Glossata</taxon>
        <taxon>Ditrysia</taxon>
        <taxon>Papilionoidea</taxon>
        <taxon>Nymphalidae</taxon>
        <taxon>Satyrinae</taxon>
        <taxon>Satyrini</taxon>
        <taxon>Parargina</taxon>
        <taxon>Pararge</taxon>
    </lineage>
</organism>
<dbReference type="EMBL" id="CAKXAJ010026561">
    <property type="protein sequence ID" value="CAH2270045.1"/>
    <property type="molecule type" value="Genomic_DNA"/>
</dbReference>
<name>A0A8S4SLZ6_9NEOP</name>
<keyword evidence="2" id="KW-1185">Reference proteome</keyword>
<comment type="caution">
    <text evidence="1">The sequence shown here is derived from an EMBL/GenBank/DDBJ whole genome shotgun (WGS) entry which is preliminary data.</text>
</comment>
<reference evidence="1" key="1">
    <citation type="submission" date="2022-03" db="EMBL/GenBank/DDBJ databases">
        <authorList>
            <person name="Lindestad O."/>
        </authorList>
    </citation>
    <scope>NUCLEOTIDE SEQUENCE</scope>
</reference>
<gene>
    <name evidence="1" type="primary">jg17898</name>
    <name evidence="1" type="ORF">PAEG_LOCUS27969</name>
</gene>
<protein>
    <submittedName>
        <fullName evidence="1">Jg17898 protein</fullName>
    </submittedName>
</protein>
<evidence type="ECO:0000313" key="2">
    <source>
        <dbReference type="Proteomes" id="UP000838756"/>
    </source>
</evidence>
<accession>A0A8S4SLZ6</accession>
<sequence length="100" mass="11205">MFRSGDNAVGRTRLPLSGGRIRIPANSKTKTLVSYVRLKQLKYHPMVKENLGRKPACLRVLLIVLKGVWSPPIRTGPAWWTTALLPLLNVEGDPYRSVGR</sequence>